<feature type="domain" description="HTH cro/C1-type" evidence="1">
    <location>
        <begin position="18"/>
        <end position="79"/>
    </location>
</feature>
<proteinExistence type="predicted"/>
<evidence type="ECO:0000313" key="2">
    <source>
        <dbReference type="EMBL" id="UWZ37050.1"/>
    </source>
</evidence>
<evidence type="ECO:0000313" key="3">
    <source>
        <dbReference type="Proteomes" id="UP001058271"/>
    </source>
</evidence>
<dbReference type="SUPFAM" id="SSF47413">
    <property type="entry name" value="lambda repressor-like DNA-binding domains"/>
    <property type="match status" value="1"/>
</dbReference>
<gene>
    <name evidence="2" type="ORF">Drose_01620</name>
</gene>
<reference evidence="2" key="1">
    <citation type="submission" date="2021-04" db="EMBL/GenBank/DDBJ databases">
        <title>Biosynthetic gene clusters of Dactylosporangioum roseum.</title>
        <authorList>
            <person name="Hartkoorn R.C."/>
            <person name="Beaudoing E."/>
            <person name="Hot D."/>
            <person name="Moureu S."/>
        </authorList>
    </citation>
    <scope>NUCLEOTIDE SEQUENCE</scope>
    <source>
        <strain evidence="2">NRRL B-16295</strain>
    </source>
</reference>
<keyword evidence="3" id="KW-1185">Reference proteome</keyword>
<dbReference type="RefSeq" id="WP_260726398.1">
    <property type="nucleotide sequence ID" value="NZ_BAAABS010000013.1"/>
</dbReference>
<organism evidence="2 3">
    <name type="scientific">Dactylosporangium roseum</name>
    <dbReference type="NCBI Taxonomy" id="47989"/>
    <lineage>
        <taxon>Bacteria</taxon>
        <taxon>Bacillati</taxon>
        <taxon>Actinomycetota</taxon>
        <taxon>Actinomycetes</taxon>
        <taxon>Micromonosporales</taxon>
        <taxon>Micromonosporaceae</taxon>
        <taxon>Dactylosporangium</taxon>
    </lineage>
</organism>
<dbReference type="CDD" id="cd00093">
    <property type="entry name" value="HTH_XRE"/>
    <property type="match status" value="1"/>
</dbReference>
<dbReference type="PROSITE" id="PS50943">
    <property type="entry name" value="HTH_CROC1"/>
    <property type="match status" value="1"/>
</dbReference>
<dbReference type="EMBL" id="CP073721">
    <property type="protein sequence ID" value="UWZ37050.1"/>
    <property type="molecule type" value="Genomic_DNA"/>
</dbReference>
<name>A0ABY5Z7R9_9ACTN</name>
<sequence length="102" mass="11304">MEQIITGTAVANDFGVLVANRRRRLGMSQRDLADRVCAVSGRPTVTRHELSRYERGARLPSRPMIAVLADVLNVPIASLTDAIEATLARRRREDAVEPRRPG</sequence>
<evidence type="ECO:0000259" key="1">
    <source>
        <dbReference type="PROSITE" id="PS50943"/>
    </source>
</evidence>
<accession>A0ABY5Z7R9</accession>
<dbReference type="Pfam" id="PF13560">
    <property type="entry name" value="HTH_31"/>
    <property type="match status" value="1"/>
</dbReference>
<dbReference type="InterPro" id="IPR001387">
    <property type="entry name" value="Cro/C1-type_HTH"/>
</dbReference>
<dbReference type="SMART" id="SM00530">
    <property type="entry name" value="HTH_XRE"/>
    <property type="match status" value="1"/>
</dbReference>
<protein>
    <submittedName>
        <fullName evidence="2">Helix-turn-helix transcriptional regulator</fullName>
    </submittedName>
</protein>
<dbReference type="Proteomes" id="UP001058271">
    <property type="component" value="Chromosome"/>
</dbReference>
<dbReference type="InterPro" id="IPR010982">
    <property type="entry name" value="Lambda_DNA-bd_dom_sf"/>
</dbReference>
<dbReference type="Gene3D" id="1.10.260.40">
    <property type="entry name" value="lambda repressor-like DNA-binding domains"/>
    <property type="match status" value="1"/>
</dbReference>